<organism evidence="4 5">
    <name type="scientific">Emiliania huxleyi (strain CCMP1516)</name>
    <dbReference type="NCBI Taxonomy" id="280463"/>
    <lineage>
        <taxon>Eukaryota</taxon>
        <taxon>Haptista</taxon>
        <taxon>Haptophyta</taxon>
        <taxon>Prymnesiophyceae</taxon>
        <taxon>Isochrysidales</taxon>
        <taxon>Noelaerhabdaceae</taxon>
        <taxon>Emiliania</taxon>
    </lineage>
</organism>
<dbReference type="PANTHER" id="PTHR11183">
    <property type="entry name" value="GLYCOGENIN SUBFAMILY MEMBER"/>
    <property type="match status" value="1"/>
</dbReference>
<dbReference type="AlphaFoldDB" id="A0A0D3IQA7"/>
<feature type="chain" id="PRO_5044264973" description="Nucleotide-diphospho-sugar transferase domain-containing protein" evidence="3">
    <location>
        <begin position="18"/>
        <end position="1012"/>
    </location>
</feature>
<feature type="transmembrane region" description="Helical" evidence="2">
    <location>
        <begin position="963"/>
        <end position="984"/>
    </location>
</feature>
<dbReference type="InterPro" id="IPR050587">
    <property type="entry name" value="GNT1/Glycosyltrans_8"/>
</dbReference>
<evidence type="ECO:0000256" key="1">
    <source>
        <dbReference type="SAM" id="MobiDB-lite"/>
    </source>
</evidence>
<dbReference type="Pfam" id="PF01501">
    <property type="entry name" value="Glyco_transf_8"/>
    <property type="match status" value="1"/>
</dbReference>
<keyword evidence="2" id="KW-1133">Transmembrane helix</keyword>
<sequence length="1012" mass="111772">MFRHLLGLLAGVAAAEGGPTAGDASGSDCIGVHSTEPTLSPPGFETATAGSVLNMPESWPAAQQVRKLVETGLVGAGVLHVSAARVRVAAAALLLGGAAALSTGPKGGDPCLVDAGVRICHPSLIEEMQRATAAGAEADIPTGARKERRLADVWNQTLHTVLSHKADAGRLAILRWTKSGARAVEPKAVRIRPRCQRRPSHRHNPRQAPQNLVLHYELCPVRSDSAPPRLPAVLLRLRLVESLLSLLAAGHAGTPAVVDAFACFDASSSKGPGSCQERERATEMTLEALVTDHLLRGSGWFNYSPFYVGPPVLRITGVHSLALTAMQRVQLATEAHHLRSLQPEMQQYLPPCDICQNTTIMSAAEQRHATRRSATRAIVTFVSTPSYLVSARVLLHSLRSAGSRLPILVAVLEPSSPALKALYRSVRRMIDRDFGARPHQVSIVQWGVVAPPAHSREHPRWTRNYAKLHLFGMRQFDEILYVDSDAIALRNADDFFSNPIVRKSTARYLTVADWGAWTRPPMDAKANGGVLFVRPSTSLLSCMLSTLRKAKATDFRSAEAEQGFLRFIFGDSAAVLPITFNMQKSNKKHNPSVFSLDRTTFLHFTGTKPHATWSRSAFLARFRPSDLRKCLAAVDQIDDEDPAYDELTAVWRRSYFRLAQLGRYLSLFVAYYNRASWARIWPDLGAWHPSDALVPLSLTPKPVDPNGLTIQNELPSLSDPAKQLQLGESAALLAIAKSKWYDKQWVGFATYNEQTKAVWQEGVSLDWVKVEEAILASREDGAPGAPRTVLFWYGIFAGDYWRLLDLHHAGMRRVLLQTLRDMNQQPSRRGLAPIDVSLIDRQMPPDRFWPFGNYVIMPAPLLREYAMFLEDFVEAFVARYNATCPFSTMELYTARWADRCLGYVTERLIHVWAVSSGVELVYAVDDPQVRYLATCTRQRVSCTARDEVTYHPSFVQSLLRSRLAIFGAACVCVAAAAVVAMHAVRRLAARGAPDAALSREYLPLRPRAVSQH</sequence>
<proteinExistence type="predicted"/>
<dbReference type="GO" id="GO:0016757">
    <property type="term" value="F:glycosyltransferase activity"/>
    <property type="evidence" value="ECO:0007669"/>
    <property type="project" value="InterPro"/>
</dbReference>
<dbReference type="GeneID" id="17259697"/>
<dbReference type="eggNOG" id="KOG1950">
    <property type="taxonomic scope" value="Eukaryota"/>
</dbReference>
<dbReference type="InterPro" id="IPR002495">
    <property type="entry name" value="Glyco_trans_8"/>
</dbReference>
<name>A0A0D3IQA7_EMIH1</name>
<dbReference type="Proteomes" id="UP000013827">
    <property type="component" value="Unassembled WGS sequence"/>
</dbReference>
<reference evidence="5" key="1">
    <citation type="journal article" date="2013" name="Nature">
        <title>Pan genome of the phytoplankton Emiliania underpins its global distribution.</title>
        <authorList>
            <person name="Read B.A."/>
            <person name="Kegel J."/>
            <person name="Klute M.J."/>
            <person name="Kuo A."/>
            <person name="Lefebvre S.C."/>
            <person name="Maumus F."/>
            <person name="Mayer C."/>
            <person name="Miller J."/>
            <person name="Monier A."/>
            <person name="Salamov A."/>
            <person name="Young J."/>
            <person name="Aguilar M."/>
            <person name="Claverie J.M."/>
            <person name="Frickenhaus S."/>
            <person name="Gonzalez K."/>
            <person name="Herman E.K."/>
            <person name="Lin Y.C."/>
            <person name="Napier J."/>
            <person name="Ogata H."/>
            <person name="Sarno A.F."/>
            <person name="Shmutz J."/>
            <person name="Schroeder D."/>
            <person name="de Vargas C."/>
            <person name="Verret F."/>
            <person name="von Dassow P."/>
            <person name="Valentin K."/>
            <person name="Van de Peer Y."/>
            <person name="Wheeler G."/>
            <person name="Dacks J.B."/>
            <person name="Delwiche C.F."/>
            <person name="Dyhrman S.T."/>
            <person name="Glockner G."/>
            <person name="John U."/>
            <person name="Richards T."/>
            <person name="Worden A.Z."/>
            <person name="Zhang X."/>
            <person name="Grigoriev I.V."/>
            <person name="Allen A.E."/>
            <person name="Bidle K."/>
            <person name="Borodovsky M."/>
            <person name="Bowler C."/>
            <person name="Brownlee C."/>
            <person name="Cock J.M."/>
            <person name="Elias M."/>
            <person name="Gladyshev V.N."/>
            <person name="Groth M."/>
            <person name="Guda C."/>
            <person name="Hadaegh A."/>
            <person name="Iglesias-Rodriguez M.D."/>
            <person name="Jenkins J."/>
            <person name="Jones B.M."/>
            <person name="Lawson T."/>
            <person name="Leese F."/>
            <person name="Lindquist E."/>
            <person name="Lobanov A."/>
            <person name="Lomsadze A."/>
            <person name="Malik S.B."/>
            <person name="Marsh M.E."/>
            <person name="Mackinder L."/>
            <person name="Mock T."/>
            <person name="Mueller-Roeber B."/>
            <person name="Pagarete A."/>
            <person name="Parker M."/>
            <person name="Probert I."/>
            <person name="Quesneville H."/>
            <person name="Raines C."/>
            <person name="Rensing S.A."/>
            <person name="Riano-Pachon D.M."/>
            <person name="Richier S."/>
            <person name="Rokitta S."/>
            <person name="Shiraiwa Y."/>
            <person name="Soanes D.M."/>
            <person name="van der Giezen M."/>
            <person name="Wahlund T.M."/>
            <person name="Williams B."/>
            <person name="Wilson W."/>
            <person name="Wolfe G."/>
            <person name="Wurch L.L."/>
        </authorList>
    </citation>
    <scope>NUCLEOTIDE SEQUENCE</scope>
</reference>
<dbReference type="STRING" id="2903.R1BUN2"/>
<dbReference type="Gene3D" id="3.90.550.10">
    <property type="entry name" value="Spore Coat Polysaccharide Biosynthesis Protein SpsA, Chain A"/>
    <property type="match status" value="1"/>
</dbReference>
<evidence type="ECO:0000313" key="4">
    <source>
        <dbReference type="EnsemblProtists" id="EOD13442"/>
    </source>
</evidence>
<feature type="signal peptide" evidence="3">
    <location>
        <begin position="1"/>
        <end position="17"/>
    </location>
</feature>
<accession>A0A0D3IQA7</accession>
<keyword evidence="2" id="KW-0812">Transmembrane</keyword>
<evidence type="ECO:0008006" key="6">
    <source>
        <dbReference type="Google" id="ProtNLM"/>
    </source>
</evidence>
<dbReference type="RefSeq" id="XP_005765871.1">
    <property type="nucleotide sequence ID" value="XM_005765814.1"/>
</dbReference>
<dbReference type="EnsemblProtists" id="EOD13442">
    <property type="protein sequence ID" value="EOD13442"/>
    <property type="gene ID" value="EMIHUDRAFT_212500"/>
</dbReference>
<keyword evidence="2" id="KW-0472">Membrane</keyword>
<evidence type="ECO:0000313" key="5">
    <source>
        <dbReference type="Proteomes" id="UP000013827"/>
    </source>
</evidence>
<dbReference type="PaxDb" id="2903-EOD13442"/>
<feature type="region of interest" description="Disordered" evidence="1">
    <location>
        <begin position="24"/>
        <end position="43"/>
    </location>
</feature>
<keyword evidence="3" id="KW-0732">Signal</keyword>
<dbReference type="HOGENOM" id="CLU_297623_0_0_1"/>
<keyword evidence="5" id="KW-1185">Reference proteome</keyword>
<reference evidence="4" key="2">
    <citation type="submission" date="2024-10" db="UniProtKB">
        <authorList>
            <consortium name="EnsemblProtists"/>
        </authorList>
    </citation>
    <scope>IDENTIFICATION</scope>
</reference>
<dbReference type="SUPFAM" id="SSF53448">
    <property type="entry name" value="Nucleotide-diphospho-sugar transferases"/>
    <property type="match status" value="1"/>
</dbReference>
<evidence type="ECO:0000256" key="2">
    <source>
        <dbReference type="SAM" id="Phobius"/>
    </source>
</evidence>
<evidence type="ECO:0000256" key="3">
    <source>
        <dbReference type="SAM" id="SignalP"/>
    </source>
</evidence>
<dbReference type="InterPro" id="IPR029044">
    <property type="entry name" value="Nucleotide-diphossugar_trans"/>
</dbReference>
<dbReference type="KEGG" id="ehx:EMIHUDRAFT_212500"/>
<protein>
    <recommendedName>
        <fullName evidence="6">Nucleotide-diphospho-sugar transferase domain-containing protein</fullName>
    </recommendedName>
</protein>